<proteinExistence type="predicted"/>
<keyword evidence="1" id="KW-1133">Transmembrane helix</keyword>
<evidence type="ECO:0000313" key="2">
    <source>
        <dbReference type="EMBL" id="KAF2095793.1"/>
    </source>
</evidence>
<sequence>MHLKDFNLDVNSMIAPRSPTRGPRLYVAITLALVFVLLWNDARYFTAGFLPTFGISITFQRTLRVAVLETKGCHDEVTASFFSALGQMKETQVDAYLSARRFGIDRIYDRLPGRDGRQIISKTHFQPANFQNAETGPDVIISITSEFDLVEPGTAMTMEHLHNSTNAVLLAVVHHPDDLSWRYFHAVKPWIVSQRIRFITLSDHVTDWMIGHAVAKWATKVDISRVPVSTFPPVFVISEMELNRTLAPDGGKLRFTVQGDLVMGRGPNRDYAGTFQQFGEMMHDNANLPVELTVIGEGGLPQVPDGAKGMINFERSLPYPEFYGIMHFSTALLPALASHDYLDRKASSTVPASLIAGSPLIADQKILKAYTYLDEDDVYLRETDESEIDVVARLASLPEEVRNDKGARLRMKNERLTVETMALLKSWIEQSLQVGRQRQPLRQQQS</sequence>
<protein>
    <submittedName>
        <fullName evidence="2">Uncharacterized protein</fullName>
    </submittedName>
</protein>
<dbReference type="EMBL" id="ML978130">
    <property type="protein sequence ID" value="KAF2095793.1"/>
    <property type="molecule type" value="Genomic_DNA"/>
</dbReference>
<feature type="transmembrane region" description="Helical" evidence="1">
    <location>
        <begin position="21"/>
        <end position="39"/>
    </location>
</feature>
<evidence type="ECO:0000256" key="1">
    <source>
        <dbReference type="SAM" id="Phobius"/>
    </source>
</evidence>
<organism evidence="2 3">
    <name type="scientific">Rhizodiscina lignyota</name>
    <dbReference type="NCBI Taxonomy" id="1504668"/>
    <lineage>
        <taxon>Eukaryota</taxon>
        <taxon>Fungi</taxon>
        <taxon>Dikarya</taxon>
        <taxon>Ascomycota</taxon>
        <taxon>Pezizomycotina</taxon>
        <taxon>Dothideomycetes</taxon>
        <taxon>Pleosporomycetidae</taxon>
        <taxon>Aulographales</taxon>
        <taxon>Rhizodiscinaceae</taxon>
        <taxon>Rhizodiscina</taxon>
    </lineage>
</organism>
<dbReference type="Proteomes" id="UP000799772">
    <property type="component" value="Unassembled WGS sequence"/>
</dbReference>
<accession>A0A9P4I974</accession>
<keyword evidence="1" id="KW-0472">Membrane</keyword>
<reference evidence="2" key="1">
    <citation type="journal article" date="2020" name="Stud. Mycol.">
        <title>101 Dothideomycetes genomes: a test case for predicting lifestyles and emergence of pathogens.</title>
        <authorList>
            <person name="Haridas S."/>
            <person name="Albert R."/>
            <person name="Binder M."/>
            <person name="Bloem J."/>
            <person name="Labutti K."/>
            <person name="Salamov A."/>
            <person name="Andreopoulos B."/>
            <person name="Baker S."/>
            <person name="Barry K."/>
            <person name="Bills G."/>
            <person name="Bluhm B."/>
            <person name="Cannon C."/>
            <person name="Castanera R."/>
            <person name="Culley D."/>
            <person name="Daum C."/>
            <person name="Ezra D."/>
            <person name="Gonzalez J."/>
            <person name="Henrissat B."/>
            <person name="Kuo A."/>
            <person name="Liang C."/>
            <person name="Lipzen A."/>
            <person name="Lutzoni F."/>
            <person name="Magnuson J."/>
            <person name="Mondo S."/>
            <person name="Nolan M."/>
            <person name="Ohm R."/>
            <person name="Pangilinan J."/>
            <person name="Park H.-J."/>
            <person name="Ramirez L."/>
            <person name="Alfaro M."/>
            <person name="Sun H."/>
            <person name="Tritt A."/>
            <person name="Yoshinaga Y."/>
            <person name="Zwiers L.-H."/>
            <person name="Turgeon B."/>
            <person name="Goodwin S."/>
            <person name="Spatafora J."/>
            <person name="Crous P."/>
            <person name="Grigoriev I."/>
        </authorList>
    </citation>
    <scope>NUCLEOTIDE SEQUENCE</scope>
    <source>
        <strain evidence="2">CBS 133067</strain>
    </source>
</reference>
<keyword evidence="3" id="KW-1185">Reference proteome</keyword>
<gene>
    <name evidence="2" type="ORF">NA57DRAFT_58866</name>
</gene>
<dbReference type="AlphaFoldDB" id="A0A9P4I974"/>
<evidence type="ECO:0000313" key="3">
    <source>
        <dbReference type="Proteomes" id="UP000799772"/>
    </source>
</evidence>
<dbReference type="OrthoDB" id="549336at2759"/>
<keyword evidence="1" id="KW-0812">Transmembrane</keyword>
<name>A0A9P4I974_9PEZI</name>
<comment type="caution">
    <text evidence="2">The sequence shown here is derived from an EMBL/GenBank/DDBJ whole genome shotgun (WGS) entry which is preliminary data.</text>
</comment>